<feature type="domain" description="Telomere-length maintenance and DNA damage repair" evidence="1">
    <location>
        <begin position="1"/>
        <end position="155"/>
    </location>
</feature>
<dbReference type="SMART" id="SM01342">
    <property type="entry name" value="TAN"/>
    <property type="match status" value="1"/>
</dbReference>
<sequence>MSLEETVRETCVNLTSVRATDRKKSAESLKDSLSRNAVPTLLTKNTLNKKGYNWNNVFDDINDYIMKETEKFESSKTFQTTTVPLCTSLLHLCLAGSNRGKAYIKCEKITRACLDILNNTRLTNAIGDAYISLLYKHVLNNEHHLSFITPSTWENLLDICIATCGKQNSLLDDLLKIRLLWLVLKNACYYCQFNKPLRDSLSAIKKCCVKVFNNKKIQEFALEIVILILENVSTF</sequence>
<keyword evidence="2" id="KW-0808">Transferase</keyword>
<comment type="caution">
    <text evidence="2">The sequence shown here is derived from an EMBL/GenBank/DDBJ whole genome shotgun (WGS) entry which is preliminary data.</text>
</comment>
<dbReference type="InParanoid" id="A0A212ESW9"/>
<dbReference type="Pfam" id="PF11640">
    <property type="entry name" value="TAN"/>
    <property type="match status" value="1"/>
</dbReference>
<name>A0A212ESW9_DANPL</name>
<gene>
    <name evidence="2" type="ORF">KGM_215819</name>
</gene>
<protein>
    <submittedName>
        <fullName evidence="2">Serine-protein kinase ATM</fullName>
    </submittedName>
</protein>
<reference evidence="2 3" key="1">
    <citation type="journal article" date="2011" name="Cell">
        <title>The monarch butterfly genome yields insights into long-distance migration.</title>
        <authorList>
            <person name="Zhan S."/>
            <person name="Merlin C."/>
            <person name="Boore J.L."/>
            <person name="Reppert S.M."/>
        </authorList>
    </citation>
    <scope>NUCLEOTIDE SEQUENCE [LARGE SCALE GENOMIC DNA]</scope>
    <source>
        <strain evidence="2">F-2</strain>
    </source>
</reference>
<evidence type="ECO:0000259" key="1">
    <source>
        <dbReference type="SMART" id="SM01342"/>
    </source>
</evidence>
<evidence type="ECO:0000313" key="2">
    <source>
        <dbReference type="EMBL" id="OWR44588.1"/>
    </source>
</evidence>
<dbReference type="Proteomes" id="UP000007151">
    <property type="component" value="Unassembled WGS sequence"/>
</dbReference>
<organism evidence="2 3">
    <name type="scientific">Danaus plexippus plexippus</name>
    <dbReference type="NCBI Taxonomy" id="278856"/>
    <lineage>
        <taxon>Eukaryota</taxon>
        <taxon>Metazoa</taxon>
        <taxon>Ecdysozoa</taxon>
        <taxon>Arthropoda</taxon>
        <taxon>Hexapoda</taxon>
        <taxon>Insecta</taxon>
        <taxon>Pterygota</taxon>
        <taxon>Neoptera</taxon>
        <taxon>Endopterygota</taxon>
        <taxon>Lepidoptera</taxon>
        <taxon>Glossata</taxon>
        <taxon>Ditrysia</taxon>
        <taxon>Papilionoidea</taxon>
        <taxon>Nymphalidae</taxon>
        <taxon>Danainae</taxon>
        <taxon>Danaini</taxon>
        <taxon>Danaina</taxon>
        <taxon>Danaus</taxon>
        <taxon>Danaus</taxon>
    </lineage>
</organism>
<proteinExistence type="predicted"/>
<evidence type="ECO:0000313" key="3">
    <source>
        <dbReference type="Proteomes" id="UP000007151"/>
    </source>
</evidence>
<keyword evidence="3" id="KW-1185">Reference proteome</keyword>
<dbReference type="KEGG" id="dpl:KGM_215819"/>
<dbReference type="GO" id="GO:0004674">
    <property type="term" value="F:protein serine/threonine kinase activity"/>
    <property type="evidence" value="ECO:0007669"/>
    <property type="project" value="InterPro"/>
</dbReference>
<dbReference type="InterPro" id="IPR021668">
    <property type="entry name" value="TAN"/>
</dbReference>
<accession>A0A212ESW9</accession>
<dbReference type="AlphaFoldDB" id="A0A212ESW9"/>
<dbReference type="STRING" id="278856.A0A212ESW9"/>
<keyword evidence="2" id="KW-0418">Kinase</keyword>
<dbReference type="EMBL" id="AGBW02012699">
    <property type="protein sequence ID" value="OWR44588.1"/>
    <property type="molecule type" value="Genomic_DNA"/>
</dbReference>